<organism evidence="1 2">
    <name type="scientific">Candidatus Amesbacteria bacterium GW2011_GWC1_48_10</name>
    <dbReference type="NCBI Taxonomy" id="1618365"/>
    <lineage>
        <taxon>Bacteria</taxon>
        <taxon>Candidatus Amesiibacteriota</taxon>
    </lineage>
</organism>
<evidence type="ECO:0000313" key="2">
    <source>
        <dbReference type="Proteomes" id="UP000034877"/>
    </source>
</evidence>
<proteinExistence type="predicted"/>
<sequence>MVGAAVSPSFVFRSSSSAAALVKSAEDLSTKFTTTCMEATAFRRSPFSLYAAARL</sequence>
<protein>
    <submittedName>
        <fullName evidence="1">Uncharacterized protein</fullName>
    </submittedName>
</protein>
<comment type="caution">
    <text evidence="1">The sequence shown here is derived from an EMBL/GenBank/DDBJ whole genome shotgun (WGS) entry which is preliminary data.</text>
</comment>
<reference evidence="1 2" key="1">
    <citation type="journal article" date="2015" name="Nature">
        <title>rRNA introns, odd ribosomes, and small enigmatic genomes across a large radiation of phyla.</title>
        <authorList>
            <person name="Brown C.T."/>
            <person name="Hug L.A."/>
            <person name="Thomas B.C."/>
            <person name="Sharon I."/>
            <person name="Castelle C.J."/>
            <person name="Singh A."/>
            <person name="Wilkins M.J."/>
            <person name="Williams K.H."/>
            <person name="Banfield J.F."/>
        </authorList>
    </citation>
    <scope>NUCLEOTIDE SEQUENCE [LARGE SCALE GENOMIC DNA]</scope>
</reference>
<evidence type="ECO:0000313" key="1">
    <source>
        <dbReference type="EMBL" id="KKU90737.1"/>
    </source>
</evidence>
<dbReference type="EMBL" id="LCPE01000050">
    <property type="protein sequence ID" value="KKU90737.1"/>
    <property type="molecule type" value="Genomic_DNA"/>
</dbReference>
<dbReference type="Proteomes" id="UP000034877">
    <property type="component" value="Unassembled WGS sequence"/>
</dbReference>
<name>A0A0G1U9D7_9BACT</name>
<dbReference type="AlphaFoldDB" id="A0A0G1U9D7"/>
<accession>A0A0G1U9D7</accession>
<gene>
    <name evidence="1" type="ORF">UY22_C0050G0012</name>
</gene>